<evidence type="ECO:0000313" key="2">
    <source>
        <dbReference type="EMBL" id="PWQ93139.1"/>
    </source>
</evidence>
<feature type="chain" id="PRO_5016248538" description="DUF3316 domain-containing protein" evidence="1">
    <location>
        <begin position="23"/>
        <end position="120"/>
    </location>
</feature>
<name>A0A317C4C9_9GAMM</name>
<dbReference type="EMBL" id="QGKL01000043">
    <property type="protein sequence ID" value="PWQ93139.1"/>
    <property type="molecule type" value="Genomic_DNA"/>
</dbReference>
<proteinExistence type="predicted"/>
<evidence type="ECO:0000313" key="3">
    <source>
        <dbReference type="Proteomes" id="UP000245506"/>
    </source>
</evidence>
<reference evidence="2 3" key="1">
    <citation type="submission" date="2018-05" db="EMBL/GenBank/DDBJ databases">
        <title>Leucothrix arctica sp. nov., isolated from Arctic seawater.</title>
        <authorList>
            <person name="Choi A."/>
            <person name="Baek K."/>
        </authorList>
    </citation>
    <scope>NUCLEOTIDE SEQUENCE [LARGE SCALE GENOMIC DNA]</scope>
    <source>
        <strain evidence="2 3">IMCC9719</strain>
    </source>
</reference>
<sequence length="120" mass="12990">MKTLTSLVAASVLLIGASAAQAYDFEQHKKDTLITETASSRAEAYQLGTSKLSQLQSASPRQLFNELDIFSIDADINSAKLQNGSYVTVQERMGANGKLGFVGLVNVDVSFNEDRDNDND</sequence>
<keyword evidence="1" id="KW-0732">Signal</keyword>
<protein>
    <recommendedName>
        <fullName evidence="4">DUF3316 domain-containing protein</fullName>
    </recommendedName>
</protein>
<dbReference type="Pfam" id="PF11777">
    <property type="entry name" value="DUF3316"/>
    <property type="match status" value="1"/>
</dbReference>
<dbReference type="OrthoDB" id="5904223at2"/>
<comment type="caution">
    <text evidence="2">The sequence shown here is derived from an EMBL/GenBank/DDBJ whole genome shotgun (WGS) entry which is preliminary data.</text>
</comment>
<keyword evidence="3" id="KW-1185">Reference proteome</keyword>
<dbReference type="RefSeq" id="WP_109826702.1">
    <property type="nucleotide sequence ID" value="NZ_QGKL01000043.1"/>
</dbReference>
<evidence type="ECO:0000256" key="1">
    <source>
        <dbReference type="SAM" id="SignalP"/>
    </source>
</evidence>
<dbReference type="AlphaFoldDB" id="A0A317C4C9"/>
<dbReference type="Proteomes" id="UP000245506">
    <property type="component" value="Unassembled WGS sequence"/>
</dbReference>
<organism evidence="2 3">
    <name type="scientific">Leucothrix arctica</name>
    <dbReference type="NCBI Taxonomy" id="1481894"/>
    <lineage>
        <taxon>Bacteria</taxon>
        <taxon>Pseudomonadati</taxon>
        <taxon>Pseudomonadota</taxon>
        <taxon>Gammaproteobacteria</taxon>
        <taxon>Thiotrichales</taxon>
        <taxon>Thiotrichaceae</taxon>
        <taxon>Leucothrix</taxon>
    </lineage>
</organism>
<feature type="signal peptide" evidence="1">
    <location>
        <begin position="1"/>
        <end position="22"/>
    </location>
</feature>
<dbReference type="InterPro" id="IPR016879">
    <property type="entry name" value="UCP028299"/>
</dbReference>
<accession>A0A317C4C9</accession>
<gene>
    <name evidence="2" type="ORF">DKT75_20840</name>
</gene>
<dbReference type="PIRSF" id="PIRSF028299">
    <property type="entry name" value="UCP028299"/>
    <property type="match status" value="1"/>
</dbReference>
<evidence type="ECO:0008006" key="4">
    <source>
        <dbReference type="Google" id="ProtNLM"/>
    </source>
</evidence>